<comment type="caution">
    <text evidence="1">The sequence shown here is derived from an EMBL/GenBank/DDBJ whole genome shotgun (WGS) entry which is preliminary data.</text>
</comment>
<gene>
    <name evidence="1" type="ORF">E5336_04805</name>
</gene>
<accession>A0AC61R865</accession>
<dbReference type="EMBL" id="SRYG01000007">
    <property type="protein sequence ID" value="TGY66382.1"/>
    <property type="molecule type" value="Genomic_DNA"/>
</dbReference>
<organism evidence="1 2">
    <name type="scientific">Dubosiella muris</name>
    <dbReference type="NCBI Taxonomy" id="3038133"/>
    <lineage>
        <taxon>Bacteria</taxon>
        <taxon>Bacillati</taxon>
        <taxon>Bacillota</taxon>
        <taxon>Erysipelotrichia</taxon>
        <taxon>Erysipelotrichales</taxon>
        <taxon>Erysipelotrichaceae</taxon>
        <taxon>Dubosiella</taxon>
    </lineage>
</organism>
<keyword evidence="2" id="KW-1185">Reference proteome</keyword>
<protein>
    <submittedName>
        <fullName evidence="1">Uncharacterized protein</fullName>
    </submittedName>
</protein>
<dbReference type="Proteomes" id="UP000308836">
    <property type="component" value="Unassembled WGS sequence"/>
</dbReference>
<sequence>MKPKGESEMADQNENPVWTLTGKTNVPVSVEAILADGERVLGAYKTIRDALVLTDRRLVLYDVEGLMGASQTIRTIPYRAIESFSIQNKGIGKEGLEILTRSQTISLKVDRSCDIDEMAKILAKSCV</sequence>
<proteinExistence type="predicted"/>
<evidence type="ECO:0000313" key="2">
    <source>
        <dbReference type="Proteomes" id="UP000308836"/>
    </source>
</evidence>
<name>A0AC61R865_9FIRM</name>
<reference evidence="1" key="1">
    <citation type="submission" date="2019-04" db="EMBL/GenBank/DDBJ databases">
        <title>Microbes associate with the intestines of laboratory mice.</title>
        <authorList>
            <person name="Navarre W."/>
            <person name="Wong E."/>
            <person name="Huang K."/>
            <person name="Tropini C."/>
            <person name="Ng K."/>
            <person name="Yu B."/>
        </authorList>
    </citation>
    <scope>NUCLEOTIDE SEQUENCE</scope>
    <source>
        <strain evidence="1">NM09_H32</strain>
    </source>
</reference>
<evidence type="ECO:0000313" key="1">
    <source>
        <dbReference type="EMBL" id="TGY66382.1"/>
    </source>
</evidence>